<dbReference type="InterPro" id="IPR011009">
    <property type="entry name" value="Kinase-like_dom_sf"/>
</dbReference>
<proteinExistence type="predicted"/>
<gene>
    <name evidence="2" type="ORF">M9Y10_003266</name>
</gene>
<keyword evidence="3" id="KW-1185">Reference proteome</keyword>
<feature type="domain" description="Protein kinase" evidence="1">
    <location>
        <begin position="1"/>
        <end position="104"/>
    </location>
</feature>
<name>A0ABR2JP02_9EUKA</name>
<protein>
    <recommendedName>
        <fullName evidence="1">Protein kinase domain-containing protein</fullName>
    </recommendedName>
</protein>
<evidence type="ECO:0000313" key="3">
    <source>
        <dbReference type="Proteomes" id="UP001470230"/>
    </source>
</evidence>
<comment type="caution">
    <text evidence="2">The sequence shown here is derived from an EMBL/GenBank/DDBJ whole genome shotgun (WGS) entry which is preliminary data.</text>
</comment>
<dbReference type="Proteomes" id="UP001470230">
    <property type="component" value="Unassembled WGS sequence"/>
</dbReference>
<dbReference type="Pfam" id="PF00069">
    <property type="entry name" value="Pkinase"/>
    <property type="match status" value="1"/>
</dbReference>
<evidence type="ECO:0000259" key="1">
    <source>
        <dbReference type="PROSITE" id="PS50011"/>
    </source>
</evidence>
<organism evidence="2 3">
    <name type="scientific">Tritrichomonas musculus</name>
    <dbReference type="NCBI Taxonomy" id="1915356"/>
    <lineage>
        <taxon>Eukaryota</taxon>
        <taxon>Metamonada</taxon>
        <taxon>Parabasalia</taxon>
        <taxon>Tritrichomonadida</taxon>
        <taxon>Tritrichomonadidae</taxon>
        <taxon>Tritrichomonas</taxon>
    </lineage>
</organism>
<dbReference type="EMBL" id="JAPFFF010000010">
    <property type="protein sequence ID" value="KAK8880586.1"/>
    <property type="molecule type" value="Genomic_DNA"/>
</dbReference>
<dbReference type="PANTHER" id="PTHR27006">
    <property type="entry name" value="PROMASTIGOTE SURFACE ANTIGEN PROTEIN PSA"/>
    <property type="match status" value="1"/>
</dbReference>
<dbReference type="SUPFAM" id="SSF56112">
    <property type="entry name" value="Protein kinase-like (PK-like)"/>
    <property type="match status" value="1"/>
</dbReference>
<sequence>MMTLLMDLASKGSLANILLDLQRGLGDSHFDNTISQKILIGIAQGMMYLHKKRGIYRDLKPANVLLDNNFQPRITDFSLSKIYLQDNHKNKPEYMVHPSTWHRK</sequence>
<reference evidence="2 3" key="1">
    <citation type="submission" date="2024-04" db="EMBL/GenBank/DDBJ databases">
        <title>Tritrichomonas musculus Genome.</title>
        <authorList>
            <person name="Alves-Ferreira E."/>
            <person name="Grigg M."/>
            <person name="Lorenzi H."/>
            <person name="Galac M."/>
        </authorList>
    </citation>
    <scope>NUCLEOTIDE SEQUENCE [LARGE SCALE GENOMIC DNA]</scope>
    <source>
        <strain evidence="2 3">EAF2021</strain>
    </source>
</reference>
<dbReference type="Gene3D" id="1.10.510.10">
    <property type="entry name" value="Transferase(Phosphotransferase) domain 1"/>
    <property type="match status" value="1"/>
</dbReference>
<dbReference type="PROSITE" id="PS50011">
    <property type="entry name" value="PROTEIN_KINASE_DOM"/>
    <property type="match status" value="1"/>
</dbReference>
<dbReference type="InterPro" id="IPR000719">
    <property type="entry name" value="Prot_kinase_dom"/>
</dbReference>
<evidence type="ECO:0000313" key="2">
    <source>
        <dbReference type="EMBL" id="KAK8880586.1"/>
    </source>
</evidence>
<accession>A0ABR2JP02</accession>